<organism evidence="3">
    <name type="scientific">uncultured Caudovirales phage</name>
    <dbReference type="NCBI Taxonomy" id="2100421"/>
    <lineage>
        <taxon>Viruses</taxon>
        <taxon>Duplodnaviria</taxon>
        <taxon>Heunggongvirae</taxon>
        <taxon>Uroviricota</taxon>
        <taxon>Caudoviricetes</taxon>
        <taxon>Peduoviridae</taxon>
        <taxon>Maltschvirus</taxon>
        <taxon>Maltschvirus maltsch</taxon>
    </lineage>
</organism>
<feature type="compositionally biased region" description="Polar residues" evidence="2">
    <location>
        <begin position="683"/>
        <end position="692"/>
    </location>
</feature>
<feature type="region of interest" description="Disordered" evidence="2">
    <location>
        <begin position="674"/>
        <end position="717"/>
    </location>
</feature>
<reference evidence="3" key="1">
    <citation type="submission" date="2020-05" db="EMBL/GenBank/DDBJ databases">
        <authorList>
            <person name="Chiriac C."/>
            <person name="Salcher M."/>
            <person name="Ghai R."/>
            <person name="Kavagutti S V."/>
        </authorList>
    </citation>
    <scope>NUCLEOTIDE SEQUENCE</scope>
</reference>
<evidence type="ECO:0000313" key="3">
    <source>
        <dbReference type="EMBL" id="CAB4172414.1"/>
    </source>
</evidence>
<proteinExistence type="predicted"/>
<keyword evidence="1" id="KW-0175">Coiled coil</keyword>
<dbReference type="InterPro" id="IPR032427">
    <property type="entry name" value="P22_portal"/>
</dbReference>
<protein>
    <submittedName>
        <fullName evidence="3">Phage P22-like portal protein</fullName>
    </submittedName>
</protein>
<dbReference type="EMBL" id="LR796885">
    <property type="protein sequence ID" value="CAB4172414.1"/>
    <property type="molecule type" value="Genomic_DNA"/>
</dbReference>
<gene>
    <name evidence="3" type="ORF">UFOVP935_4</name>
</gene>
<dbReference type="Pfam" id="PF16510">
    <property type="entry name" value="P22_portal"/>
    <property type="match status" value="1"/>
</dbReference>
<feature type="compositionally biased region" description="Polar residues" evidence="2">
    <location>
        <begin position="705"/>
        <end position="717"/>
    </location>
</feature>
<feature type="coiled-coil region" evidence="1">
    <location>
        <begin position="608"/>
        <end position="635"/>
    </location>
</feature>
<name>A0A6J5PYL6_9CAUD</name>
<evidence type="ECO:0000256" key="1">
    <source>
        <dbReference type="SAM" id="Coils"/>
    </source>
</evidence>
<sequence>MADKSSASDDDEILEEANARRARCISVEAENFSEARDDFRKLAGFHFPEAAKEQRRAEERPIIEVNKLPAFLHNVTNDQRQNKLGIKVHPVDDGADIETAGVLQGLIRHIEYASSADAAYDTAAFHSVACGFGSFRIFTDYVGDDSFDQEPRFERFRNPFAVHHDPDAKEADGSDQRFCFVDGNIPRSEIRNANPDARAAMSTDSDDDDDAMLFGTEYYRIEETPATLIRLSNGQTGFEDDLIEMPPGVRIERKRKSVRRKVMWYKLASGETADLQVSDTSGKDRTFTDIIDRKEIPCRWIPVFPVWGEELELDGKVIRSGLIRHAKGPSLMYDYWMTAATEEVALRPKTPYIGAEGQFDGHEGKWANANRRTYGYLEYKPKTIGGQLAPAPARQPMTDIPSGILAMAMHAADEIKATTGIFDSSLGARGSATSGVQERQQQLQGNVANFHYADNLRRSVAHAGRCIVDMIPRLYDTERIVRILGDDEKVSHTTVNKPLDTPEIDEKTGAIRTVLNDLTVGTYDVTVAAGASYSTRRQEARAEMTDFGRAWPKLMDVAGDRLIAAMDWDGADEIAERVKRTIPPEILGDEGEDGEKQPQLPPQVIQIVQQAQQHINDLEAQLHDAKSGIEKARIAAASSERVAQINADSRQDVEELKGWIAMLVQSLQPPPALTAAALATTQDEPNSESGDSIGSPEAPQFAQGPGQTPGNAPGQQY</sequence>
<evidence type="ECO:0000256" key="2">
    <source>
        <dbReference type="SAM" id="MobiDB-lite"/>
    </source>
</evidence>
<accession>A0A6J5PYL6</accession>